<dbReference type="PANTHER" id="PTHR23508:SF10">
    <property type="entry name" value="CARBOXYLIC ACID TRANSPORTER PROTEIN HOMOLOG"/>
    <property type="match status" value="1"/>
</dbReference>
<dbReference type="PANTHER" id="PTHR23508">
    <property type="entry name" value="CARBOXYLIC ACID TRANSPORTER PROTEIN HOMOLOG"/>
    <property type="match status" value="1"/>
</dbReference>
<evidence type="ECO:0000313" key="7">
    <source>
        <dbReference type="EMBL" id="OLF12950.1"/>
    </source>
</evidence>
<feature type="transmembrane region" description="Helical" evidence="5">
    <location>
        <begin position="84"/>
        <end position="103"/>
    </location>
</feature>
<keyword evidence="8" id="KW-1185">Reference proteome</keyword>
<evidence type="ECO:0000259" key="6">
    <source>
        <dbReference type="PROSITE" id="PS50850"/>
    </source>
</evidence>
<evidence type="ECO:0000256" key="4">
    <source>
        <dbReference type="ARBA" id="ARBA00023136"/>
    </source>
</evidence>
<dbReference type="Pfam" id="PF07690">
    <property type="entry name" value="MFS_1"/>
    <property type="match status" value="1"/>
</dbReference>
<dbReference type="InterPro" id="IPR020846">
    <property type="entry name" value="MFS_dom"/>
</dbReference>
<keyword evidence="2 5" id="KW-0812">Transmembrane</keyword>
<feature type="transmembrane region" description="Helical" evidence="5">
    <location>
        <begin position="350"/>
        <end position="372"/>
    </location>
</feature>
<dbReference type="AlphaFoldDB" id="A0A7Z1B118"/>
<feature type="domain" description="Major facilitator superfamily (MFS) profile" evidence="6">
    <location>
        <begin position="16"/>
        <end position="404"/>
    </location>
</feature>
<evidence type="ECO:0000313" key="8">
    <source>
        <dbReference type="Proteomes" id="UP000185696"/>
    </source>
</evidence>
<feature type="transmembrane region" description="Helical" evidence="5">
    <location>
        <begin position="290"/>
        <end position="308"/>
    </location>
</feature>
<feature type="transmembrane region" description="Helical" evidence="5">
    <location>
        <begin position="12"/>
        <end position="34"/>
    </location>
</feature>
<accession>A0A7Z1B118</accession>
<feature type="transmembrane region" description="Helical" evidence="5">
    <location>
        <begin position="378"/>
        <end position="399"/>
    </location>
</feature>
<comment type="caution">
    <text evidence="7">The sequence shown here is derived from an EMBL/GenBank/DDBJ whole genome shotgun (WGS) entry which is preliminary data.</text>
</comment>
<feature type="transmembrane region" description="Helical" evidence="5">
    <location>
        <begin position="109"/>
        <end position="131"/>
    </location>
</feature>
<dbReference type="InterPro" id="IPR036259">
    <property type="entry name" value="MFS_trans_sf"/>
</dbReference>
<dbReference type="CDD" id="cd17365">
    <property type="entry name" value="MFS_PcaK_like"/>
    <property type="match status" value="1"/>
</dbReference>
<dbReference type="Gene3D" id="1.20.1250.20">
    <property type="entry name" value="MFS general substrate transporter like domains"/>
    <property type="match status" value="2"/>
</dbReference>
<comment type="subcellular location">
    <subcellularLocation>
        <location evidence="1">Cell membrane</location>
        <topology evidence="1">Multi-pass membrane protein</topology>
    </subcellularLocation>
</comment>
<keyword evidence="4 5" id="KW-0472">Membrane</keyword>
<dbReference type="SUPFAM" id="SSF103473">
    <property type="entry name" value="MFS general substrate transporter"/>
    <property type="match status" value="1"/>
</dbReference>
<sequence length="427" mass="44410">MADRSTSDRGRSPLLVVGLCFFIILFDGYDLIVYGSVVPELLAYSEWALTPAEIGLIGSYALLGMLIGGVVVGTITDLVGRRRTVIGCLTLFSAAMLACAVAPNPELFGVFRFIAGAGLGGIAPTVIALTIESAPAGRRNLNNALVTSGYAVGGMTAAVLALIFLEPLGFRFMFAIGALPLVTLVPLALWLLPESPAFVRTDRTEAARRRLAALGRSMRGRAAVALALFAVANFAGLLLSYGLNTWLPQLMRSAGYALGPALVFLLVLNLGAVVGAVVGSALSDRLGPRFVTPAAFLVATASIFLLSVKLPIVVLYVVIFIAGAATIGTQIVLFGHIATHFAPNIRATSIGLTSGFGRLGGMAGPLVGGYLAQAGIGFAVNFQIFAAVALLGAVAVVLVPVRSRHVSSEVHELTPRTEERVVHDDAA</sequence>
<reference evidence="7 8" key="1">
    <citation type="submission" date="2016-12" db="EMBL/GenBank/DDBJ databases">
        <title>The draft genome sequence of Actinophytocola xinjiangensis.</title>
        <authorList>
            <person name="Wang W."/>
            <person name="Yuan L."/>
        </authorList>
    </citation>
    <scope>NUCLEOTIDE SEQUENCE [LARGE SCALE GENOMIC DNA]</scope>
    <source>
        <strain evidence="7 8">CGMCC 4.4663</strain>
    </source>
</reference>
<organism evidence="7 8">
    <name type="scientific">Actinophytocola xinjiangensis</name>
    <dbReference type="NCBI Taxonomy" id="485602"/>
    <lineage>
        <taxon>Bacteria</taxon>
        <taxon>Bacillati</taxon>
        <taxon>Actinomycetota</taxon>
        <taxon>Actinomycetes</taxon>
        <taxon>Pseudonocardiales</taxon>
        <taxon>Pseudonocardiaceae</taxon>
    </lineage>
</organism>
<dbReference type="Proteomes" id="UP000185696">
    <property type="component" value="Unassembled WGS sequence"/>
</dbReference>
<proteinExistence type="predicted"/>
<dbReference type="InterPro" id="IPR005829">
    <property type="entry name" value="Sugar_transporter_CS"/>
</dbReference>
<evidence type="ECO:0000256" key="3">
    <source>
        <dbReference type="ARBA" id="ARBA00022989"/>
    </source>
</evidence>
<evidence type="ECO:0000256" key="5">
    <source>
        <dbReference type="SAM" id="Phobius"/>
    </source>
</evidence>
<feature type="transmembrane region" description="Helical" evidence="5">
    <location>
        <begin position="222"/>
        <end position="243"/>
    </location>
</feature>
<dbReference type="InterPro" id="IPR011701">
    <property type="entry name" value="MFS"/>
</dbReference>
<evidence type="ECO:0000256" key="1">
    <source>
        <dbReference type="ARBA" id="ARBA00004651"/>
    </source>
</evidence>
<feature type="transmembrane region" description="Helical" evidence="5">
    <location>
        <begin position="143"/>
        <end position="164"/>
    </location>
</feature>
<name>A0A7Z1B118_9PSEU</name>
<feature type="transmembrane region" description="Helical" evidence="5">
    <location>
        <begin position="170"/>
        <end position="192"/>
    </location>
</feature>
<protein>
    <recommendedName>
        <fullName evidence="6">Major facilitator superfamily (MFS) profile domain-containing protein</fullName>
    </recommendedName>
</protein>
<feature type="transmembrane region" description="Helical" evidence="5">
    <location>
        <begin position="255"/>
        <end position="278"/>
    </location>
</feature>
<feature type="transmembrane region" description="Helical" evidence="5">
    <location>
        <begin position="54"/>
        <end position="72"/>
    </location>
</feature>
<dbReference type="EMBL" id="MSIF01000002">
    <property type="protein sequence ID" value="OLF12950.1"/>
    <property type="molecule type" value="Genomic_DNA"/>
</dbReference>
<evidence type="ECO:0000256" key="2">
    <source>
        <dbReference type="ARBA" id="ARBA00022692"/>
    </source>
</evidence>
<keyword evidence="3 5" id="KW-1133">Transmembrane helix</keyword>
<dbReference type="GO" id="GO:0046943">
    <property type="term" value="F:carboxylic acid transmembrane transporter activity"/>
    <property type="evidence" value="ECO:0007669"/>
    <property type="project" value="TreeGrafter"/>
</dbReference>
<dbReference type="GO" id="GO:0005886">
    <property type="term" value="C:plasma membrane"/>
    <property type="evidence" value="ECO:0007669"/>
    <property type="project" value="UniProtKB-SubCell"/>
</dbReference>
<dbReference type="PROSITE" id="PS00217">
    <property type="entry name" value="SUGAR_TRANSPORT_2"/>
    <property type="match status" value="1"/>
</dbReference>
<dbReference type="PROSITE" id="PS50850">
    <property type="entry name" value="MFS"/>
    <property type="match status" value="1"/>
</dbReference>
<feature type="transmembrane region" description="Helical" evidence="5">
    <location>
        <begin position="314"/>
        <end position="338"/>
    </location>
</feature>
<gene>
    <name evidence="7" type="ORF">BLA60_06780</name>
</gene>